<dbReference type="SUPFAM" id="SSF54695">
    <property type="entry name" value="POZ domain"/>
    <property type="match status" value="1"/>
</dbReference>
<dbReference type="InterPro" id="IPR011333">
    <property type="entry name" value="SKP1/BTB/POZ_sf"/>
</dbReference>
<dbReference type="InterPro" id="IPR000210">
    <property type="entry name" value="BTB/POZ_dom"/>
</dbReference>
<dbReference type="SUPFAM" id="SSF117281">
    <property type="entry name" value="Kelch motif"/>
    <property type="match status" value="1"/>
</dbReference>
<dbReference type="Gene3D" id="2.120.10.80">
    <property type="entry name" value="Kelch-type beta propeller"/>
    <property type="match status" value="2"/>
</dbReference>
<evidence type="ECO:0000256" key="1">
    <source>
        <dbReference type="ARBA" id="ARBA00022441"/>
    </source>
</evidence>
<reference evidence="4 5" key="1">
    <citation type="submission" date="2022-12" db="EMBL/GenBank/DDBJ databases">
        <title>Chromosome-level genome of Tegillarca granosa.</title>
        <authorList>
            <person name="Kim J."/>
        </authorList>
    </citation>
    <scope>NUCLEOTIDE SEQUENCE [LARGE SCALE GENOMIC DNA]</scope>
    <source>
        <strain evidence="4">Teg-2019</strain>
        <tissue evidence="4">Adductor muscle</tissue>
    </source>
</reference>
<gene>
    <name evidence="4" type="ORF">KUTeg_020840</name>
</gene>
<accession>A0ABQ9E932</accession>
<dbReference type="PROSITE" id="PS50097">
    <property type="entry name" value="BTB"/>
    <property type="match status" value="1"/>
</dbReference>
<organism evidence="4 5">
    <name type="scientific">Tegillarca granosa</name>
    <name type="common">Malaysian cockle</name>
    <name type="synonym">Anadara granosa</name>
    <dbReference type="NCBI Taxonomy" id="220873"/>
    <lineage>
        <taxon>Eukaryota</taxon>
        <taxon>Metazoa</taxon>
        <taxon>Spiralia</taxon>
        <taxon>Lophotrochozoa</taxon>
        <taxon>Mollusca</taxon>
        <taxon>Bivalvia</taxon>
        <taxon>Autobranchia</taxon>
        <taxon>Pteriomorphia</taxon>
        <taxon>Arcoida</taxon>
        <taxon>Arcoidea</taxon>
        <taxon>Arcidae</taxon>
        <taxon>Tegillarca</taxon>
    </lineage>
</organism>
<evidence type="ECO:0000313" key="5">
    <source>
        <dbReference type="Proteomes" id="UP001217089"/>
    </source>
</evidence>
<dbReference type="Pfam" id="PF07707">
    <property type="entry name" value="BACK"/>
    <property type="match status" value="1"/>
</dbReference>
<dbReference type="Proteomes" id="UP001217089">
    <property type="component" value="Unassembled WGS sequence"/>
</dbReference>
<dbReference type="Pfam" id="PF01344">
    <property type="entry name" value="Kelch_1"/>
    <property type="match status" value="1"/>
</dbReference>
<feature type="domain" description="BTB" evidence="3">
    <location>
        <begin position="28"/>
        <end position="97"/>
    </location>
</feature>
<dbReference type="PANTHER" id="PTHR24412:SF172">
    <property type="entry name" value="KELCH-LIKE PROTEIN 10"/>
    <property type="match status" value="1"/>
</dbReference>
<comment type="caution">
    <text evidence="4">The sequence shown here is derived from an EMBL/GenBank/DDBJ whole genome shotgun (WGS) entry which is preliminary data.</text>
</comment>
<keyword evidence="2" id="KW-0677">Repeat</keyword>
<dbReference type="PANTHER" id="PTHR24412">
    <property type="entry name" value="KELCH PROTEIN"/>
    <property type="match status" value="1"/>
</dbReference>
<keyword evidence="1" id="KW-0880">Kelch repeat</keyword>
<sequence>MMPFEKGDAFDHDSQVQLHEMRKRGIFCDCFIQVPEENVKFPVHRVIMASCSHYFRSLFTSNVLEYGKNEIQICGVSASTMEFLIQYAYLRHVPINSENVEDLFAAADRFHIFGLLKECSDFLLDELSPENSIGILKFTRFYNCDFVSRKAWKFTLENFKEISENSQEFVQIEKEDLLEIITDDELCVRDESDIFLAIKRWVEFKSADRQIYYPNLLKSLRMTFMDPGFFANYIECNCELLNDTNSKKIIDRASELIDLVQKSGAILVDLSDTMMRPRVPTDVIFTVGGWSNEGVVNSVESYDKSVDQWFELSPHMNSARAYHGTVCLGDKIFIIGGFDRSRYLNSVGCFSTEKRIWEESAPMYMARCYVSAAVLDGFIYACGGFDGRQRHNSVERYNAERNQWTYVQPMNHNRSDAGSSALNGCLYIAGGFDGHSCLESAEVYDPRVNQWTVIHEMTMKRSGVALITLNDSIVALAEKYDLRRRCWNLIPPMELGRSNFAAVVCDNKIFVIGGYDGSTTSSKVECYDEEKKQWRRLRDLNAGRSAVTACLVKCSSNSRFFTFHGNTSELLSEQDINVLD</sequence>
<dbReference type="InterPro" id="IPR017096">
    <property type="entry name" value="BTB-kelch_protein"/>
</dbReference>
<dbReference type="PIRSF" id="PIRSF037037">
    <property type="entry name" value="Kelch-like_protein_gigaxonin"/>
    <property type="match status" value="1"/>
</dbReference>
<dbReference type="Pfam" id="PF24681">
    <property type="entry name" value="Kelch_KLHDC2_KLHL20_DRC7"/>
    <property type="match status" value="1"/>
</dbReference>
<dbReference type="InterPro" id="IPR011705">
    <property type="entry name" value="BACK"/>
</dbReference>
<evidence type="ECO:0000313" key="4">
    <source>
        <dbReference type="EMBL" id="KAJ8301853.1"/>
    </source>
</evidence>
<dbReference type="SMART" id="SM00225">
    <property type="entry name" value="BTB"/>
    <property type="match status" value="1"/>
</dbReference>
<dbReference type="InterPro" id="IPR015915">
    <property type="entry name" value="Kelch-typ_b-propeller"/>
</dbReference>
<dbReference type="SMART" id="SM00875">
    <property type="entry name" value="BACK"/>
    <property type="match status" value="1"/>
</dbReference>
<dbReference type="Gene3D" id="3.30.710.10">
    <property type="entry name" value="Potassium Channel Kv1.1, Chain A"/>
    <property type="match status" value="1"/>
</dbReference>
<evidence type="ECO:0000259" key="3">
    <source>
        <dbReference type="PROSITE" id="PS50097"/>
    </source>
</evidence>
<feature type="non-terminal residue" evidence="4">
    <location>
        <position position="580"/>
    </location>
</feature>
<dbReference type="InterPro" id="IPR011043">
    <property type="entry name" value="Gal_Oxase/kelch_b-propeller"/>
</dbReference>
<dbReference type="Gene3D" id="1.25.40.420">
    <property type="match status" value="1"/>
</dbReference>
<name>A0ABQ9E932_TEGGR</name>
<evidence type="ECO:0000256" key="2">
    <source>
        <dbReference type="ARBA" id="ARBA00022737"/>
    </source>
</evidence>
<proteinExistence type="predicted"/>
<protein>
    <recommendedName>
        <fullName evidence="3">BTB domain-containing protein</fullName>
    </recommendedName>
</protein>
<dbReference type="EMBL" id="JARBDR010000918">
    <property type="protein sequence ID" value="KAJ8301853.1"/>
    <property type="molecule type" value="Genomic_DNA"/>
</dbReference>
<dbReference type="Pfam" id="PF00651">
    <property type="entry name" value="BTB"/>
    <property type="match status" value="1"/>
</dbReference>
<keyword evidence="5" id="KW-1185">Reference proteome</keyword>
<dbReference type="SMART" id="SM00612">
    <property type="entry name" value="Kelch"/>
    <property type="match status" value="6"/>
</dbReference>
<dbReference type="SUPFAM" id="SSF50965">
    <property type="entry name" value="Galactose oxidase, central domain"/>
    <property type="match status" value="1"/>
</dbReference>
<dbReference type="InterPro" id="IPR006652">
    <property type="entry name" value="Kelch_1"/>
</dbReference>